<proteinExistence type="predicted"/>
<evidence type="ECO:0000259" key="2">
    <source>
        <dbReference type="Pfam" id="PF02371"/>
    </source>
</evidence>
<dbReference type="InterPro" id="IPR002525">
    <property type="entry name" value="Transp_IS110-like_N"/>
</dbReference>
<protein>
    <submittedName>
        <fullName evidence="3">IS110 family transposase</fullName>
    </submittedName>
</protein>
<organism evidence="3">
    <name type="scientific">Mesorhizobium sp. WSM2240</name>
    <dbReference type="NCBI Taxonomy" id="3228851"/>
    <lineage>
        <taxon>Bacteria</taxon>
        <taxon>Pseudomonadati</taxon>
        <taxon>Pseudomonadota</taxon>
        <taxon>Alphaproteobacteria</taxon>
        <taxon>Hyphomicrobiales</taxon>
        <taxon>Phyllobacteriaceae</taxon>
        <taxon>Mesorhizobium</taxon>
    </lineage>
</organism>
<dbReference type="GO" id="GO:0003677">
    <property type="term" value="F:DNA binding"/>
    <property type="evidence" value="ECO:0007669"/>
    <property type="project" value="InterPro"/>
</dbReference>
<evidence type="ECO:0000313" key="3">
    <source>
        <dbReference type="EMBL" id="XCG51543.1"/>
    </source>
</evidence>
<dbReference type="InterPro" id="IPR003346">
    <property type="entry name" value="Transposase_20"/>
</dbReference>
<dbReference type="AlphaFoldDB" id="A0AAU8CXC5"/>
<feature type="domain" description="Transposase IS110-like N-terminal" evidence="1">
    <location>
        <begin position="10"/>
        <end position="139"/>
    </location>
</feature>
<gene>
    <name evidence="3" type="ORF">ABVK50_05300</name>
</gene>
<dbReference type="PANTHER" id="PTHR33055:SF15">
    <property type="entry name" value="TRANSPOSASE-RELATED"/>
    <property type="match status" value="1"/>
</dbReference>
<reference evidence="3" key="1">
    <citation type="submission" date="2024-06" db="EMBL/GenBank/DDBJ databases">
        <title>Mesorhizobium karijinii sp. nov., a symbiont of the iconic Swainsona formosa from arid Australia.</title>
        <authorList>
            <person name="Hill Y.J."/>
            <person name="Watkin E.L.J."/>
            <person name="O'Hara G.W."/>
            <person name="Terpolilli J."/>
            <person name="Tye M.L."/>
            <person name="Kohlmeier M.G."/>
        </authorList>
    </citation>
    <scope>NUCLEOTIDE SEQUENCE</scope>
    <source>
        <strain evidence="3">WSM2240</strain>
    </source>
</reference>
<dbReference type="GO" id="GO:0004803">
    <property type="term" value="F:transposase activity"/>
    <property type="evidence" value="ECO:0007669"/>
    <property type="project" value="InterPro"/>
</dbReference>
<dbReference type="EMBL" id="CP159253">
    <property type="protein sequence ID" value="XCG51543.1"/>
    <property type="molecule type" value="Genomic_DNA"/>
</dbReference>
<dbReference type="RefSeq" id="WP_353646012.1">
    <property type="nucleotide sequence ID" value="NZ_CP159253.1"/>
</dbReference>
<dbReference type="InterPro" id="IPR047650">
    <property type="entry name" value="Transpos_IS110"/>
</dbReference>
<accession>A0AAU8CXC5</accession>
<dbReference type="PANTHER" id="PTHR33055">
    <property type="entry name" value="TRANSPOSASE FOR INSERTION SEQUENCE ELEMENT IS1111A"/>
    <property type="match status" value="1"/>
</dbReference>
<dbReference type="GO" id="GO:0006313">
    <property type="term" value="P:DNA transposition"/>
    <property type="evidence" value="ECO:0007669"/>
    <property type="project" value="InterPro"/>
</dbReference>
<dbReference type="Pfam" id="PF01548">
    <property type="entry name" value="DEDD_Tnp_IS110"/>
    <property type="match status" value="1"/>
</dbReference>
<dbReference type="NCBIfam" id="NF033542">
    <property type="entry name" value="transpos_IS110"/>
    <property type="match status" value="1"/>
</dbReference>
<name>A0AAU8CXC5_9HYPH</name>
<evidence type="ECO:0000259" key="1">
    <source>
        <dbReference type="Pfam" id="PF01548"/>
    </source>
</evidence>
<sequence length="406" mass="45439">MDTHRTFGEVVIWEDGRLRHVGRVDMTRTALEGFGKTLLADDEVVIEATGNCMAVSRVLSPCVKRVVIANPLQVKAIAHAHVKTDKIDAGTLASLYAAGYLPEIWTPDAATERMRRLVARRYQVVRHRTRIKNEVHSILYAHLIPRCPHADLFGRLGRAWLIGQPVPDDERAAIERHIRELDRLGDDLRVLDREIAERALDDAAIKRLLTITGVNLAVAAGLMAAIGDIGRFSSPQKLVSYFGLNPRVRQSGLGAAHHGRISKVGRSHARAMLVEAAWAAAKTPGPLHAFFVRIRARRGHQVAAVAVAHKLTVLVWHMLTKEADYLWARPSLVAHKMRSMELQAGKPQKKGNSRGPTYAYNVKDLRNQEMRIAEQAQKGYEHFVEAWRPRLPKEKARGRLSPARLE</sequence>
<dbReference type="Pfam" id="PF02371">
    <property type="entry name" value="Transposase_20"/>
    <property type="match status" value="1"/>
</dbReference>
<feature type="domain" description="Transposase IS116/IS110/IS902 C-terminal" evidence="2">
    <location>
        <begin position="206"/>
        <end position="285"/>
    </location>
</feature>